<evidence type="ECO:0000256" key="5">
    <source>
        <dbReference type="ARBA" id="ARBA00022605"/>
    </source>
</evidence>
<organism evidence="13 14">
    <name type="scientific">Bhargavaea ullalensis</name>
    <dbReference type="NCBI Taxonomy" id="1265685"/>
    <lineage>
        <taxon>Bacteria</taxon>
        <taxon>Bacillati</taxon>
        <taxon>Bacillota</taxon>
        <taxon>Bacilli</taxon>
        <taxon>Bacillales</taxon>
        <taxon>Caryophanaceae</taxon>
        <taxon>Bhargavaea</taxon>
    </lineage>
</organism>
<dbReference type="PROSITE" id="PS00168">
    <property type="entry name" value="TRP_SYNTHASE_BETA"/>
    <property type="match status" value="1"/>
</dbReference>
<evidence type="ECO:0000256" key="1">
    <source>
        <dbReference type="ARBA" id="ARBA00001933"/>
    </source>
</evidence>
<dbReference type="InterPro" id="IPR036052">
    <property type="entry name" value="TrpB-like_PALP_sf"/>
</dbReference>
<evidence type="ECO:0000256" key="4">
    <source>
        <dbReference type="ARBA" id="ARBA00011270"/>
    </source>
</evidence>
<evidence type="ECO:0000313" key="14">
    <source>
        <dbReference type="Proteomes" id="UP001549099"/>
    </source>
</evidence>
<evidence type="ECO:0000259" key="12">
    <source>
        <dbReference type="Pfam" id="PF00291"/>
    </source>
</evidence>
<dbReference type="Gene3D" id="3.40.50.1100">
    <property type="match status" value="2"/>
</dbReference>
<comment type="caution">
    <text evidence="13">The sequence shown here is derived from an EMBL/GenBank/DDBJ whole genome shotgun (WGS) entry which is preliminary data.</text>
</comment>
<keyword evidence="5 11" id="KW-0028">Amino-acid biosynthesis</keyword>
<dbReference type="PIRSF" id="PIRSF001413">
    <property type="entry name" value="Trp_syn_beta"/>
    <property type="match status" value="1"/>
</dbReference>
<keyword evidence="6 11" id="KW-0822">Tryptophan biosynthesis</keyword>
<dbReference type="Pfam" id="PF00291">
    <property type="entry name" value="PALP"/>
    <property type="match status" value="1"/>
</dbReference>
<keyword evidence="14" id="KW-1185">Reference proteome</keyword>
<evidence type="ECO:0000313" key="13">
    <source>
        <dbReference type="EMBL" id="MET3574137.1"/>
    </source>
</evidence>
<comment type="cofactor">
    <cofactor evidence="1 11">
        <name>pyridoxal 5'-phosphate</name>
        <dbReference type="ChEBI" id="CHEBI:597326"/>
    </cofactor>
</comment>
<proteinExistence type="inferred from homology"/>
<feature type="modified residue" description="N6-(pyridoxal phosphate)lysine" evidence="11">
    <location>
        <position position="97"/>
    </location>
</feature>
<evidence type="ECO:0000256" key="11">
    <source>
        <dbReference type="HAMAP-Rule" id="MF_00133"/>
    </source>
</evidence>
<dbReference type="PANTHER" id="PTHR48077:SF3">
    <property type="entry name" value="TRYPTOPHAN SYNTHASE"/>
    <property type="match status" value="1"/>
</dbReference>
<protein>
    <recommendedName>
        <fullName evidence="11">Tryptophan synthase beta chain</fullName>
        <ecNumber evidence="11">4.2.1.20</ecNumber>
    </recommendedName>
</protein>
<evidence type="ECO:0000256" key="10">
    <source>
        <dbReference type="ARBA" id="ARBA00049047"/>
    </source>
</evidence>
<dbReference type="CDD" id="cd06446">
    <property type="entry name" value="Trp-synth_B"/>
    <property type="match status" value="1"/>
</dbReference>
<dbReference type="RefSeq" id="WP_354194077.1">
    <property type="nucleotide sequence ID" value="NZ_JBEPLW010000001.1"/>
</dbReference>
<dbReference type="HAMAP" id="MF_00133">
    <property type="entry name" value="Trp_synth_beta"/>
    <property type="match status" value="1"/>
</dbReference>
<comment type="pathway">
    <text evidence="2 11">Amino-acid biosynthesis; L-tryptophan biosynthesis; L-tryptophan from chorismate: step 5/5.</text>
</comment>
<dbReference type="GO" id="GO:0004834">
    <property type="term" value="F:tryptophan synthase activity"/>
    <property type="evidence" value="ECO:0007669"/>
    <property type="project" value="UniProtKB-EC"/>
</dbReference>
<comment type="catalytic activity">
    <reaction evidence="10 11">
        <text>(1S,2R)-1-C-(indol-3-yl)glycerol 3-phosphate + L-serine = D-glyceraldehyde 3-phosphate + L-tryptophan + H2O</text>
        <dbReference type="Rhea" id="RHEA:10532"/>
        <dbReference type="ChEBI" id="CHEBI:15377"/>
        <dbReference type="ChEBI" id="CHEBI:33384"/>
        <dbReference type="ChEBI" id="CHEBI:57912"/>
        <dbReference type="ChEBI" id="CHEBI:58866"/>
        <dbReference type="ChEBI" id="CHEBI:59776"/>
        <dbReference type="EC" id="4.2.1.20"/>
    </reaction>
</comment>
<keyword evidence="8 11" id="KW-0057">Aromatic amino acid biosynthesis</keyword>
<comment type="subunit">
    <text evidence="4 11">Tetramer of two alpha and two beta chains.</text>
</comment>
<evidence type="ECO:0000256" key="9">
    <source>
        <dbReference type="ARBA" id="ARBA00023239"/>
    </source>
</evidence>
<reference evidence="13 14" key="1">
    <citation type="submission" date="2024-06" db="EMBL/GenBank/DDBJ databases">
        <title>Genomic Encyclopedia of Type Strains, Phase IV (KMG-IV): sequencing the most valuable type-strain genomes for metagenomic binning, comparative biology and taxonomic classification.</title>
        <authorList>
            <person name="Goeker M."/>
        </authorList>
    </citation>
    <scope>NUCLEOTIDE SEQUENCE [LARGE SCALE GENOMIC DNA]</scope>
    <source>
        <strain evidence="13 14">DSM 26128</strain>
    </source>
</reference>
<dbReference type="EMBL" id="JBEPLW010000001">
    <property type="protein sequence ID" value="MET3574137.1"/>
    <property type="molecule type" value="Genomic_DNA"/>
</dbReference>
<dbReference type="InterPro" id="IPR023026">
    <property type="entry name" value="Trp_synth_beta/beta-like"/>
</dbReference>
<dbReference type="InterPro" id="IPR001926">
    <property type="entry name" value="TrpB-like_PALP"/>
</dbReference>
<evidence type="ECO:0000256" key="7">
    <source>
        <dbReference type="ARBA" id="ARBA00022898"/>
    </source>
</evidence>
<keyword evidence="9 11" id="KW-0456">Lyase</keyword>
<dbReference type="InterPro" id="IPR006654">
    <property type="entry name" value="Trp_synth_beta"/>
</dbReference>
<comment type="similarity">
    <text evidence="3 11">Belongs to the TrpB family.</text>
</comment>
<dbReference type="Proteomes" id="UP001549099">
    <property type="component" value="Unassembled WGS sequence"/>
</dbReference>
<evidence type="ECO:0000256" key="3">
    <source>
        <dbReference type="ARBA" id="ARBA00009982"/>
    </source>
</evidence>
<comment type="function">
    <text evidence="11">The beta subunit is responsible for the synthesis of L-tryptophan from indole and L-serine.</text>
</comment>
<dbReference type="SUPFAM" id="SSF53686">
    <property type="entry name" value="Tryptophan synthase beta subunit-like PLP-dependent enzymes"/>
    <property type="match status" value="1"/>
</dbReference>
<dbReference type="NCBIfam" id="TIGR00263">
    <property type="entry name" value="trpB"/>
    <property type="match status" value="1"/>
</dbReference>
<feature type="domain" description="Tryptophan synthase beta chain-like PALP" evidence="12">
    <location>
        <begin position="63"/>
        <end position="387"/>
    </location>
</feature>
<evidence type="ECO:0000256" key="2">
    <source>
        <dbReference type="ARBA" id="ARBA00004733"/>
    </source>
</evidence>
<evidence type="ECO:0000256" key="8">
    <source>
        <dbReference type="ARBA" id="ARBA00023141"/>
    </source>
</evidence>
<sequence length="406" mass="43360">MVKVEKAVYSAPDERGRYGDYGGRFVPETLMPALLELEAAYREAKEDPAFQSELDTILADYVGRETPLYFAERLTEAAGGAKIYLKREDLNHTGAHKINNALGQALLARRMGKRKIIAETGAGQHGVATATACALLGLDCIVFMGREDIRRQELNVFRMELLGARVISVDGGSGTLKDAVNEALRYWVANVSDTHYIIGSALGPHPFPEIVRDFQRVIGTETRRQILEKEGRLPDAVVACVGGGSNSIGMFHPFVDDAQVALHGVEAAGSGIETGKHAAALTGGRPGALHGAYMYLLQEDAGQIREAHSISAGLDYPGAGPEHSHFRDTGRVTYGSVTDGEALDALKLLCLTEGILPALESSHAVAYAVELAKGMPQDGIVVICLSGRGDKDVITVREALKGGGRA</sequence>
<dbReference type="InterPro" id="IPR006653">
    <property type="entry name" value="Trp_synth_b_CS"/>
</dbReference>
<dbReference type="PANTHER" id="PTHR48077">
    <property type="entry name" value="TRYPTOPHAN SYNTHASE-RELATED"/>
    <property type="match status" value="1"/>
</dbReference>
<dbReference type="EC" id="4.2.1.20" evidence="11"/>
<keyword evidence="7 11" id="KW-0663">Pyridoxal phosphate</keyword>
<evidence type="ECO:0000256" key="6">
    <source>
        <dbReference type="ARBA" id="ARBA00022822"/>
    </source>
</evidence>
<gene>
    <name evidence="11" type="primary">trpB</name>
    <name evidence="13" type="ORF">ABID49_000013</name>
</gene>
<name>A0ABV2G768_9BACL</name>
<accession>A0ABV2G768</accession>